<name>A0A7X5ZRP5_9PSEU</name>
<proteinExistence type="predicted"/>
<comment type="caution">
    <text evidence="2">The sequence shown here is derived from an EMBL/GenBank/DDBJ whole genome shotgun (WGS) entry which is preliminary data.</text>
</comment>
<reference evidence="2 3" key="1">
    <citation type="submission" date="2020-03" db="EMBL/GenBank/DDBJ databases">
        <title>Sequencing the genomes of 1000 actinobacteria strains.</title>
        <authorList>
            <person name="Klenk H.-P."/>
        </authorList>
    </citation>
    <scope>NUCLEOTIDE SEQUENCE [LARGE SCALE GENOMIC DNA]</scope>
    <source>
        <strain evidence="2 3">DSM 45685</strain>
    </source>
</reference>
<sequence>MSKMKTFLFGAAVGYVLGARAGRARYEQIVRTYRKLSDHPAVQGAAGVARAKVGEKVGDKLPFSQRSTRSTPEPHGTDGHATAQPSGGRT</sequence>
<protein>
    <recommendedName>
        <fullName evidence="4">YtxH domain-containing protein</fullName>
    </recommendedName>
</protein>
<gene>
    <name evidence="2" type="ORF">FHU38_003433</name>
</gene>
<keyword evidence="3" id="KW-1185">Reference proteome</keyword>
<feature type="region of interest" description="Disordered" evidence="1">
    <location>
        <begin position="53"/>
        <end position="90"/>
    </location>
</feature>
<accession>A0A7X5ZRP5</accession>
<dbReference type="AlphaFoldDB" id="A0A7X5ZRP5"/>
<dbReference type="EMBL" id="JAAOYM010000001">
    <property type="protein sequence ID" value="NIJ13089.1"/>
    <property type="molecule type" value="Genomic_DNA"/>
</dbReference>
<dbReference type="Proteomes" id="UP000545493">
    <property type="component" value="Unassembled WGS sequence"/>
</dbReference>
<evidence type="ECO:0008006" key="4">
    <source>
        <dbReference type="Google" id="ProtNLM"/>
    </source>
</evidence>
<organism evidence="2 3">
    <name type="scientific">Saccharomonospora amisosensis</name>
    <dbReference type="NCBI Taxonomy" id="1128677"/>
    <lineage>
        <taxon>Bacteria</taxon>
        <taxon>Bacillati</taxon>
        <taxon>Actinomycetota</taxon>
        <taxon>Actinomycetes</taxon>
        <taxon>Pseudonocardiales</taxon>
        <taxon>Pseudonocardiaceae</taxon>
        <taxon>Saccharomonospora</taxon>
    </lineage>
</organism>
<evidence type="ECO:0000256" key="1">
    <source>
        <dbReference type="SAM" id="MobiDB-lite"/>
    </source>
</evidence>
<evidence type="ECO:0000313" key="2">
    <source>
        <dbReference type="EMBL" id="NIJ13089.1"/>
    </source>
</evidence>
<evidence type="ECO:0000313" key="3">
    <source>
        <dbReference type="Proteomes" id="UP000545493"/>
    </source>
</evidence>